<organism evidence="2 3">
    <name type="scientific">Nannochloropsis gaditana</name>
    <dbReference type="NCBI Taxonomy" id="72520"/>
    <lineage>
        <taxon>Eukaryota</taxon>
        <taxon>Sar</taxon>
        <taxon>Stramenopiles</taxon>
        <taxon>Ochrophyta</taxon>
        <taxon>Eustigmatophyceae</taxon>
        <taxon>Eustigmatales</taxon>
        <taxon>Monodopsidaceae</taxon>
        <taxon>Nannochloropsis</taxon>
    </lineage>
</organism>
<feature type="compositionally biased region" description="Low complexity" evidence="1">
    <location>
        <begin position="275"/>
        <end position="285"/>
    </location>
</feature>
<evidence type="ECO:0000313" key="3">
    <source>
        <dbReference type="Proteomes" id="UP000019335"/>
    </source>
</evidence>
<dbReference type="Proteomes" id="UP000019335">
    <property type="component" value="Chromosome 6"/>
</dbReference>
<dbReference type="EMBL" id="AZIL01000425">
    <property type="protein sequence ID" value="EWM27701.1"/>
    <property type="molecule type" value="Genomic_DNA"/>
</dbReference>
<gene>
    <name evidence="2" type="ORF">Naga_100104g8</name>
</gene>
<evidence type="ECO:0000313" key="2">
    <source>
        <dbReference type="EMBL" id="EWM27701.1"/>
    </source>
</evidence>
<sequence length="396" mass="42209">MSWRLLAGGRGRLEWLICLICCFQTASTALAFVCGQGGLLSGLVSKHDRRSSQSTGFREGLPSGLRLHHLPPQGIGRHDETPVVALFSRTVQEDETRGTRVGSNPALTPGKGIRAQRLKDLLLEKELRNDISTAEFALRLDVPRVESEAVDAKVSKSGVGEGRKTPYTPKLKPRGVIDYEKIAEKLEKSLELIDRRQERLSAAVSRDSRLSGNSEGDPASGTHFVGEEAALRVTRRLSETRTELQNVLFRVRASMASAASDGGGKFTSGGGGGSSSSSKGGNSSSAFVGAASGTAAAGGVPGGEESERSLNPLTVFVREDGTVDWDGAFQSGKELAKYSGEVLERLQGKSPGEEAPPAKASTSLATIDSSPGMQLLQRYLQELESELRAAEDERDK</sequence>
<comment type="caution">
    <text evidence="2">The sequence shown here is derived from an EMBL/GenBank/DDBJ whole genome shotgun (WGS) entry which is preliminary data.</text>
</comment>
<reference evidence="2 3" key="1">
    <citation type="journal article" date="2014" name="Mol. Plant">
        <title>Chromosome Scale Genome Assembly and Transcriptome Profiling of Nannochloropsis gaditana in Nitrogen Depletion.</title>
        <authorList>
            <person name="Corteggiani Carpinelli E."/>
            <person name="Telatin A."/>
            <person name="Vitulo N."/>
            <person name="Forcato C."/>
            <person name="D'Angelo M."/>
            <person name="Schiavon R."/>
            <person name="Vezzi A."/>
            <person name="Giacometti G.M."/>
            <person name="Morosinotto T."/>
            <person name="Valle G."/>
        </authorList>
    </citation>
    <scope>NUCLEOTIDE SEQUENCE [LARGE SCALE GENOMIC DNA]</scope>
    <source>
        <strain evidence="2 3">B-31</strain>
    </source>
</reference>
<feature type="region of interest" description="Disordered" evidence="1">
    <location>
        <begin position="259"/>
        <end position="285"/>
    </location>
</feature>
<keyword evidence="3" id="KW-1185">Reference proteome</keyword>
<protein>
    <submittedName>
        <fullName evidence="2">Uncharacterized protein</fullName>
    </submittedName>
</protein>
<evidence type="ECO:0000256" key="1">
    <source>
        <dbReference type="SAM" id="MobiDB-lite"/>
    </source>
</evidence>
<feature type="compositionally biased region" description="Gly residues" evidence="1">
    <location>
        <begin position="261"/>
        <end position="274"/>
    </location>
</feature>
<name>W7U438_9STRA</name>
<dbReference type="OrthoDB" id="275278at2759"/>
<accession>W7U438</accession>
<feature type="region of interest" description="Disordered" evidence="1">
    <location>
        <begin position="202"/>
        <end position="226"/>
    </location>
</feature>
<proteinExistence type="predicted"/>
<dbReference type="AlphaFoldDB" id="W7U438"/>